<evidence type="ECO:0000313" key="5">
    <source>
        <dbReference type="Proteomes" id="UP000011693"/>
    </source>
</evidence>
<reference evidence="4 5" key="1">
    <citation type="journal article" date="2014" name="PLoS Genet.">
        <title>Phylogenetically driven sequencing of extremely halophilic archaea reveals strategies for static and dynamic osmo-response.</title>
        <authorList>
            <person name="Becker E.A."/>
            <person name="Seitzer P.M."/>
            <person name="Tritt A."/>
            <person name="Larsen D."/>
            <person name="Krusor M."/>
            <person name="Yao A.I."/>
            <person name="Wu D."/>
            <person name="Madern D."/>
            <person name="Eisen J.A."/>
            <person name="Darling A.E."/>
            <person name="Facciotti M.T."/>
        </authorList>
    </citation>
    <scope>NUCLEOTIDE SEQUENCE [LARGE SCALE GENOMIC DNA]</scope>
    <source>
        <strain evidence="4 5">JCM 10990</strain>
    </source>
</reference>
<protein>
    <recommendedName>
        <fullName evidence="3">SHOCT domain-containing protein</fullName>
    </recommendedName>
</protein>
<keyword evidence="5" id="KW-1185">Reference proteome</keyword>
<evidence type="ECO:0000256" key="2">
    <source>
        <dbReference type="SAM" id="Phobius"/>
    </source>
</evidence>
<dbReference type="AlphaFoldDB" id="M0B5U3"/>
<name>M0B5U3_9EURY</name>
<sequence>MRTDRYRYPTEPLSPKGKIAVYVFMFIVLCGVLGLLIYLPTMIGEMASTELDSNPVPTWTYLIVGGMLLVMFAGIVFELYKASLLDVTDDAEDGTTDSGQTSRVEIIKSRYASGDIDETEFKRQLDELEGPPSGTGVATHRFDSHGSNHMVDRTVHSSTGLDPEAEEILRRRFAEGTLTEQEYKRKLKLLRE</sequence>
<feature type="transmembrane region" description="Helical" evidence="2">
    <location>
        <begin position="20"/>
        <end position="39"/>
    </location>
</feature>
<feature type="domain" description="SHOCT" evidence="3">
    <location>
        <begin position="164"/>
        <end position="190"/>
    </location>
</feature>
<dbReference type="InterPro" id="IPR018649">
    <property type="entry name" value="SHOCT"/>
</dbReference>
<keyword evidence="2" id="KW-0472">Membrane</keyword>
<feature type="domain" description="SHOCT" evidence="3">
    <location>
        <begin position="103"/>
        <end position="128"/>
    </location>
</feature>
<dbReference type="OrthoDB" id="178074at2157"/>
<dbReference type="RefSeq" id="WP_006165393.1">
    <property type="nucleotide sequence ID" value="NZ_AOIN01000008.1"/>
</dbReference>
<keyword evidence="2" id="KW-0812">Transmembrane</keyword>
<comment type="caution">
    <text evidence="4">The sequence shown here is derived from an EMBL/GenBank/DDBJ whole genome shotgun (WGS) entry which is preliminary data.</text>
</comment>
<dbReference type="PATRIC" id="fig|1227492.4.peg.121"/>
<feature type="compositionally biased region" description="Basic and acidic residues" evidence="1">
    <location>
        <begin position="140"/>
        <end position="155"/>
    </location>
</feature>
<evidence type="ECO:0000259" key="3">
    <source>
        <dbReference type="Pfam" id="PF09851"/>
    </source>
</evidence>
<keyword evidence="2" id="KW-1133">Transmembrane helix</keyword>
<evidence type="ECO:0000313" key="4">
    <source>
        <dbReference type="EMBL" id="ELZ06291.1"/>
    </source>
</evidence>
<evidence type="ECO:0000256" key="1">
    <source>
        <dbReference type="SAM" id="MobiDB-lite"/>
    </source>
</evidence>
<dbReference type="Proteomes" id="UP000011693">
    <property type="component" value="Unassembled WGS sequence"/>
</dbReference>
<organism evidence="4 5">
    <name type="scientific">Natrialba chahannaoensis JCM 10990</name>
    <dbReference type="NCBI Taxonomy" id="1227492"/>
    <lineage>
        <taxon>Archaea</taxon>
        <taxon>Methanobacteriati</taxon>
        <taxon>Methanobacteriota</taxon>
        <taxon>Stenosarchaea group</taxon>
        <taxon>Halobacteria</taxon>
        <taxon>Halobacteriales</taxon>
        <taxon>Natrialbaceae</taxon>
        <taxon>Natrialba</taxon>
    </lineage>
</organism>
<dbReference type="Pfam" id="PF09851">
    <property type="entry name" value="SHOCT"/>
    <property type="match status" value="2"/>
</dbReference>
<proteinExistence type="predicted"/>
<gene>
    <name evidence="4" type="ORF">C482_00675</name>
</gene>
<accession>M0B5U3</accession>
<feature type="transmembrane region" description="Helical" evidence="2">
    <location>
        <begin position="59"/>
        <end position="80"/>
    </location>
</feature>
<feature type="region of interest" description="Disordered" evidence="1">
    <location>
        <begin position="127"/>
        <end position="163"/>
    </location>
</feature>
<dbReference type="EMBL" id="AOIN01000008">
    <property type="protein sequence ID" value="ELZ06291.1"/>
    <property type="molecule type" value="Genomic_DNA"/>
</dbReference>